<evidence type="ECO:0000313" key="4">
    <source>
        <dbReference type="Proteomes" id="UP001365405"/>
    </source>
</evidence>
<dbReference type="NCBIfam" id="TIGR02595">
    <property type="entry name" value="PEP_CTERM"/>
    <property type="match status" value="1"/>
</dbReference>
<feature type="signal peptide" evidence="1">
    <location>
        <begin position="1"/>
        <end position="24"/>
    </location>
</feature>
<feature type="chain" id="PRO_5046748880" evidence="1">
    <location>
        <begin position="25"/>
        <end position="258"/>
    </location>
</feature>
<evidence type="ECO:0000259" key="2">
    <source>
        <dbReference type="Pfam" id="PF07589"/>
    </source>
</evidence>
<dbReference type="RefSeq" id="WP_341413125.1">
    <property type="nucleotide sequence ID" value="NZ_JBBUTH010000011.1"/>
</dbReference>
<dbReference type="InterPro" id="IPR013424">
    <property type="entry name" value="Ice-binding_C"/>
</dbReference>
<proteinExistence type="predicted"/>
<keyword evidence="1" id="KW-0732">Signal</keyword>
<evidence type="ECO:0000313" key="3">
    <source>
        <dbReference type="EMBL" id="MEK8053388.1"/>
    </source>
</evidence>
<reference evidence="3 4" key="1">
    <citation type="submission" date="2024-04" db="EMBL/GenBank/DDBJ databases">
        <title>Novel species of the genus Ideonella isolated from streams.</title>
        <authorList>
            <person name="Lu H."/>
        </authorList>
    </citation>
    <scope>NUCLEOTIDE SEQUENCE [LARGE SCALE GENOMIC DNA]</scope>
    <source>
        <strain evidence="3 4">DXS22W</strain>
    </source>
</reference>
<dbReference type="Pfam" id="PF07589">
    <property type="entry name" value="PEP-CTERM"/>
    <property type="match status" value="1"/>
</dbReference>
<gene>
    <name evidence="3" type="ORF">AACH10_24235</name>
</gene>
<organism evidence="3 4">
    <name type="scientific">Pseudaquabacterium inlustre</name>
    <dbReference type="NCBI Taxonomy" id="2984192"/>
    <lineage>
        <taxon>Bacteria</taxon>
        <taxon>Pseudomonadati</taxon>
        <taxon>Pseudomonadota</taxon>
        <taxon>Betaproteobacteria</taxon>
        <taxon>Burkholderiales</taxon>
        <taxon>Sphaerotilaceae</taxon>
        <taxon>Pseudaquabacterium</taxon>
    </lineage>
</organism>
<accession>A0ABU9CP35</accession>
<protein>
    <submittedName>
        <fullName evidence="3">PEP-CTERM sorting domain-containing protein</fullName>
    </submittedName>
</protein>
<comment type="caution">
    <text evidence="3">The sequence shown here is derived from an EMBL/GenBank/DDBJ whole genome shotgun (WGS) entry which is preliminary data.</text>
</comment>
<dbReference type="EMBL" id="JBBUTH010000011">
    <property type="protein sequence ID" value="MEK8053388.1"/>
    <property type="molecule type" value="Genomic_DNA"/>
</dbReference>
<keyword evidence="4" id="KW-1185">Reference proteome</keyword>
<feature type="domain" description="Ice-binding protein C-terminal" evidence="2">
    <location>
        <begin position="232"/>
        <end position="256"/>
    </location>
</feature>
<name>A0ABU9CP35_9BURK</name>
<dbReference type="Proteomes" id="UP001365405">
    <property type="component" value="Unassembled WGS sequence"/>
</dbReference>
<evidence type="ECO:0000256" key="1">
    <source>
        <dbReference type="SAM" id="SignalP"/>
    </source>
</evidence>
<sequence length="258" mass="26415">MTPNPLTLVLAAATAAALALPAQAALNTGDIAFTAFNADEDGLSFVTLADIDANTTVYFSDNEWTGSAFNTGESYTRWTSGSATVAAGTVVRLSAFDKTTLSASVGTLSRVTVSGSSNWGIASSNETVYAYLGSSATAPTTFLAAITNGSFAVDGGLTNTGLTEGSSNAIRLNALATTATPDYAEYTGPRSGLASFAAYKTTLADLSHWTVDTSNGTYSATVPNTTAFTVSSVPEPESYALMLAGLAGLGFLTRRRRG</sequence>